<protein>
    <submittedName>
        <fullName evidence="5">ATP-binding cassette domain-containing protein</fullName>
    </submittedName>
</protein>
<evidence type="ECO:0000256" key="2">
    <source>
        <dbReference type="ARBA" id="ARBA00022741"/>
    </source>
</evidence>
<keyword evidence="2" id="KW-0547">Nucleotide-binding</keyword>
<dbReference type="PANTHER" id="PTHR43553:SF3">
    <property type="entry name" value="ABC TRANSPORTER ATP-BINDING PROTEIN MODF"/>
    <property type="match status" value="1"/>
</dbReference>
<accession>A0A5J5IDV3</accession>
<sequence length="482" mass="53870">MKQTFLLQVKNLTVQLSGKPVLNNVSFEIDKGECLAIIGLSGSGKSTLIKTLGGNYFGAGGVLFEKENGKMPNVIIISQQHFFKNLSNTSTFYYQQRFNSCDSEDALMINDVLENLSDDELTIQETLEMLGIGHLRFTRLIQLSNGEHKRFQLAKAILQNADWILLDSPYTGLDAGARKLLNKIIDKLIANGIHILLVTSHADIPASVTHIALLDNGELKEKMPRKEFKHVIPGKNNLPLVNSKSLETIASVYDNDEFSVAIKMVDTNVIYNGRKILDNINWKVNKGECWSVSGHNGSGKSTLLSLITGDNPQAFANEIYLFDKRKGSGESIWDIKQKIGFVSPELHHYFDAACSCFEVVASGLFDTIGLFRQLSEKQRAIVTKWMSLSHLANFEKRLFRQLSNGEQRLVLLARALVKNPPMLILDEPCQGLDDEMSAWFIALINDICVGMKKTLIYVSHYEEEIPPCVTYTLKLEQGKIAA</sequence>
<dbReference type="GO" id="GO:0042626">
    <property type="term" value="F:ATPase-coupled transmembrane transporter activity"/>
    <property type="evidence" value="ECO:0007669"/>
    <property type="project" value="TreeGrafter"/>
</dbReference>
<dbReference type="GO" id="GO:0016887">
    <property type="term" value="F:ATP hydrolysis activity"/>
    <property type="evidence" value="ECO:0007669"/>
    <property type="project" value="InterPro"/>
</dbReference>
<feature type="domain" description="ABC transporter" evidence="4">
    <location>
        <begin position="262"/>
        <end position="482"/>
    </location>
</feature>
<dbReference type="GO" id="GO:0043190">
    <property type="term" value="C:ATP-binding cassette (ABC) transporter complex"/>
    <property type="evidence" value="ECO:0007669"/>
    <property type="project" value="TreeGrafter"/>
</dbReference>
<name>A0A5J5IDV3_9BACT</name>
<evidence type="ECO:0000313" key="5">
    <source>
        <dbReference type="EMBL" id="KAA9038092.1"/>
    </source>
</evidence>
<dbReference type="SMART" id="SM00382">
    <property type="entry name" value="AAA"/>
    <property type="match status" value="2"/>
</dbReference>
<keyword evidence="1" id="KW-0813">Transport</keyword>
<proteinExistence type="predicted"/>
<feature type="domain" description="ABC transporter" evidence="4">
    <location>
        <begin position="7"/>
        <end position="241"/>
    </location>
</feature>
<dbReference type="InterPro" id="IPR003439">
    <property type="entry name" value="ABC_transporter-like_ATP-bd"/>
</dbReference>
<gene>
    <name evidence="5" type="ORF">FW778_15155</name>
</gene>
<dbReference type="PANTHER" id="PTHR43553">
    <property type="entry name" value="HEAVY METAL TRANSPORTER"/>
    <property type="match status" value="1"/>
</dbReference>
<reference evidence="5 6" key="1">
    <citation type="submission" date="2019-09" db="EMBL/GenBank/DDBJ databases">
        <title>Draft genome sequence of Ginsengibacter sp. BR5-29.</title>
        <authorList>
            <person name="Im W.-T."/>
        </authorList>
    </citation>
    <scope>NUCLEOTIDE SEQUENCE [LARGE SCALE GENOMIC DNA]</scope>
    <source>
        <strain evidence="5 6">BR5-29</strain>
    </source>
</reference>
<dbReference type="GO" id="GO:0005524">
    <property type="term" value="F:ATP binding"/>
    <property type="evidence" value="ECO:0007669"/>
    <property type="project" value="UniProtKB-KW"/>
</dbReference>
<dbReference type="Pfam" id="PF00005">
    <property type="entry name" value="ABC_tran"/>
    <property type="match status" value="2"/>
</dbReference>
<dbReference type="EMBL" id="VYQF01000004">
    <property type="protein sequence ID" value="KAA9038092.1"/>
    <property type="molecule type" value="Genomic_DNA"/>
</dbReference>
<evidence type="ECO:0000313" key="6">
    <source>
        <dbReference type="Proteomes" id="UP000326903"/>
    </source>
</evidence>
<dbReference type="PROSITE" id="PS50893">
    <property type="entry name" value="ABC_TRANSPORTER_2"/>
    <property type="match status" value="2"/>
</dbReference>
<dbReference type="Gene3D" id="3.40.50.300">
    <property type="entry name" value="P-loop containing nucleotide triphosphate hydrolases"/>
    <property type="match status" value="2"/>
</dbReference>
<evidence type="ECO:0000256" key="3">
    <source>
        <dbReference type="ARBA" id="ARBA00022840"/>
    </source>
</evidence>
<dbReference type="Proteomes" id="UP000326903">
    <property type="component" value="Unassembled WGS sequence"/>
</dbReference>
<dbReference type="InterPro" id="IPR050095">
    <property type="entry name" value="ECF_ABC_transporter_ATP-bd"/>
</dbReference>
<dbReference type="AlphaFoldDB" id="A0A5J5IDV3"/>
<dbReference type="InterPro" id="IPR003593">
    <property type="entry name" value="AAA+_ATPase"/>
</dbReference>
<comment type="caution">
    <text evidence="5">The sequence shown here is derived from an EMBL/GenBank/DDBJ whole genome shotgun (WGS) entry which is preliminary data.</text>
</comment>
<evidence type="ECO:0000256" key="1">
    <source>
        <dbReference type="ARBA" id="ARBA00022448"/>
    </source>
</evidence>
<dbReference type="InterPro" id="IPR027417">
    <property type="entry name" value="P-loop_NTPase"/>
</dbReference>
<dbReference type="SUPFAM" id="SSF52540">
    <property type="entry name" value="P-loop containing nucleoside triphosphate hydrolases"/>
    <property type="match status" value="2"/>
</dbReference>
<evidence type="ECO:0000259" key="4">
    <source>
        <dbReference type="PROSITE" id="PS50893"/>
    </source>
</evidence>
<organism evidence="5 6">
    <name type="scientific">Ginsengibacter hankyongi</name>
    <dbReference type="NCBI Taxonomy" id="2607284"/>
    <lineage>
        <taxon>Bacteria</taxon>
        <taxon>Pseudomonadati</taxon>
        <taxon>Bacteroidota</taxon>
        <taxon>Chitinophagia</taxon>
        <taxon>Chitinophagales</taxon>
        <taxon>Chitinophagaceae</taxon>
        <taxon>Ginsengibacter</taxon>
    </lineage>
</organism>
<dbReference type="RefSeq" id="WP_150415652.1">
    <property type="nucleotide sequence ID" value="NZ_VYQF01000004.1"/>
</dbReference>
<keyword evidence="3 5" id="KW-0067">ATP-binding</keyword>
<keyword evidence="6" id="KW-1185">Reference proteome</keyword>